<organism evidence="1 2">
    <name type="scientific">Plutella xylostella</name>
    <name type="common">Diamondback moth</name>
    <name type="synonym">Plutella maculipennis</name>
    <dbReference type="NCBI Taxonomy" id="51655"/>
    <lineage>
        <taxon>Eukaryota</taxon>
        <taxon>Metazoa</taxon>
        <taxon>Ecdysozoa</taxon>
        <taxon>Arthropoda</taxon>
        <taxon>Hexapoda</taxon>
        <taxon>Insecta</taxon>
        <taxon>Pterygota</taxon>
        <taxon>Neoptera</taxon>
        <taxon>Endopterygota</taxon>
        <taxon>Lepidoptera</taxon>
        <taxon>Glossata</taxon>
        <taxon>Ditrysia</taxon>
        <taxon>Yponomeutoidea</taxon>
        <taxon>Plutellidae</taxon>
        <taxon>Plutella</taxon>
    </lineage>
</organism>
<dbReference type="Proteomes" id="UP000823941">
    <property type="component" value="Chromosome 12"/>
</dbReference>
<name>A0ABQ7QN98_PLUXY</name>
<evidence type="ECO:0000313" key="1">
    <source>
        <dbReference type="EMBL" id="KAG7306516.1"/>
    </source>
</evidence>
<proteinExistence type="predicted"/>
<protein>
    <submittedName>
        <fullName evidence="1">Uncharacterized protein</fullName>
    </submittedName>
</protein>
<comment type="caution">
    <text evidence="1">The sequence shown here is derived from an EMBL/GenBank/DDBJ whole genome shotgun (WGS) entry which is preliminary data.</text>
</comment>
<sequence length="56" mass="5994">MALLYIWHQDTSTHDEGVWWTVADACRGGGGSGDELLGGTSVQRAARQELGLPIPL</sequence>
<keyword evidence="2" id="KW-1185">Reference proteome</keyword>
<reference evidence="1 2" key="1">
    <citation type="submission" date="2021-06" db="EMBL/GenBank/DDBJ databases">
        <title>A haploid diamondback moth (Plutella xylostella L.) genome assembly resolves 31 chromosomes and identifies a diamide resistance mutation.</title>
        <authorList>
            <person name="Ward C.M."/>
            <person name="Perry K.D."/>
            <person name="Baker G."/>
            <person name="Powis K."/>
            <person name="Heckel D.G."/>
            <person name="Baxter S.W."/>
        </authorList>
    </citation>
    <scope>NUCLEOTIDE SEQUENCE [LARGE SCALE GENOMIC DNA]</scope>
    <source>
        <strain evidence="1 2">LV</strain>
        <tissue evidence="1">Single pupa</tissue>
    </source>
</reference>
<gene>
    <name evidence="1" type="ORF">JYU34_009156</name>
</gene>
<dbReference type="EMBL" id="JAHIBW010000012">
    <property type="protein sequence ID" value="KAG7306516.1"/>
    <property type="molecule type" value="Genomic_DNA"/>
</dbReference>
<accession>A0ABQ7QN98</accession>
<evidence type="ECO:0000313" key="2">
    <source>
        <dbReference type="Proteomes" id="UP000823941"/>
    </source>
</evidence>